<comment type="caution">
    <text evidence="6">The sequence shown here is derived from an EMBL/GenBank/DDBJ whole genome shotgun (WGS) entry which is preliminary data.</text>
</comment>
<keyword evidence="3 4" id="KW-0732">Signal</keyword>
<evidence type="ECO:0000313" key="7">
    <source>
        <dbReference type="Proteomes" id="UP000651156"/>
    </source>
</evidence>
<dbReference type="SMART" id="SM00710">
    <property type="entry name" value="PbH1"/>
    <property type="match status" value="7"/>
</dbReference>
<keyword evidence="2" id="KW-0964">Secreted</keyword>
<proteinExistence type="predicted"/>
<gene>
    <name evidence="6" type="ORF">IQ230_02915</name>
</gene>
<protein>
    <submittedName>
        <fullName evidence="6">Right-handed parallel beta-helix repeat-containing protein</fullName>
    </submittedName>
</protein>
<dbReference type="InterPro" id="IPR006626">
    <property type="entry name" value="PbH1"/>
</dbReference>
<evidence type="ECO:0000259" key="5">
    <source>
        <dbReference type="Pfam" id="PF13229"/>
    </source>
</evidence>
<evidence type="ECO:0000256" key="2">
    <source>
        <dbReference type="ARBA" id="ARBA00022525"/>
    </source>
</evidence>
<sequence>MTKFNWQQIKTLLFTKGLLTVLLLSPGAASATSNNSVPEIKNTNYAIPSDAYFVSPDGEDTNTGRTVNSPWSVAKAIAAAPSGATIIFRGGVYRDVQVNIRKNLTLQAYPHEKPWIKGSVVVNDWVKEGNVWRKDGWEYSFPFKGQPESLDQNYPLAGHRDMVFINNVTQKQVGSKSQVVPGTFYVDTANKKLYIGSNPAGKTVESTAKEFAFTTSNSAENTVIRGLGITHYADNAINIRRPNVTLENNTLIWNGLNGVLLTNTDAVLRGNILSYNGRQGVAGVYAHRMLLENNVLSHNNVENFSKQWGAAGIKTIWTDGLVWRGNLVQHNNAIGLWIDESTTNSTVVNNVVRKNASIGIMYEIAHKAIIASNVVYENAPAGIMVLNASSARIYNNTLVRNHANLLIKETPRNNTKTKEVADGITWITRNTVVKNNILWNSNGPTFFAPSCELREQSRQMIPVTDYNAYYRPAVNEPQNFVVWGLSGGQCFNTFRTLASFVSATGLESNGLEVTNSNDPFFVNAEANDFRLKSGSPAIKRGEALPADIAHAMGVPAGKVVDLGALQSQVSIAH</sequence>
<keyword evidence="7" id="KW-1185">Reference proteome</keyword>
<name>A0ABR9UM25_9CHRO</name>
<accession>A0ABR9UM25</accession>
<dbReference type="InterPro" id="IPR011050">
    <property type="entry name" value="Pectin_lyase_fold/virulence"/>
</dbReference>
<comment type="subcellular location">
    <subcellularLocation>
        <location evidence="1">Secreted</location>
    </subcellularLocation>
</comment>
<evidence type="ECO:0000256" key="3">
    <source>
        <dbReference type="ARBA" id="ARBA00022729"/>
    </source>
</evidence>
<evidence type="ECO:0000256" key="1">
    <source>
        <dbReference type="ARBA" id="ARBA00004613"/>
    </source>
</evidence>
<dbReference type="PANTHER" id="PTHR40088:SF2">
    <property type="entry name" value="SECRETED SUGAR HYDROLASE"/>
    <property type="match status" value="1"/>
</dbReference>
<dbReference type="InterPro" id="IPR039448">
    <property type="entry name" value="Beta_helix"/>
</dbReference>
<dbReference type="InterPro" id="IPR052052">
    <property type="entry name" value="Polysaccharide_Lyase_9"/>
</dbReference>
<evidence type="ECO:0000256" key="4">
    <source>
        <dbReference type="SAM" id="SignalP"/>
    </source>
</evidence>
<dbReference type="RefSeq" id="WP_193930597.1">
    <property type="nucleotide sequence ID" value="NZ_CAWPMZ010000096.1"/>
</dbReference>
<evidence type="ECO:0000313" key="6">
    <source>
        <dbReference type="EMBL" id="MBE9189330.1"/>
    </source>
</evidence>
<dbReference type="Pfam" id="PF13229">
    <property type="entry name" value="Beta_helix"/>
    <property type="match status" value="1"/>
</dbReference>
<organism evidence="6 7">
    <name type="scientific">Gloeocapsopsis crepidinum LEGE 06123</name>
    <dbReference type="NCBI Taxonomy" id="588587"/>
    <lineage>
        <taxon>Bacteria</taxon>
        <taxon>Bacillati</taxon>
        <taxon>Cyanobacteriota</taxon>
        <taxon>Cyanophyceae</taxon>
        <taxon>Oscillatoriophycideae</taxon>
        <taxon>Chroococcales</taxon>
        <taxon>Chroococcaceae</taxon>
        <taxon>Gloeocapsopsis</taxon>
    </lineage>
</organism>
<dbReference type="PANTHER" id="PTHR40088">
    <property type="entry name" value="PECTATE LYASE (EUROFUNG)"/>
    <property type="match status" value="1"/>
</dbReference>
<feature type="signal peptide" evidence="4">
    <location>
        <begin position="1"/>
        <end position="31"/>
    </location>
</feature>
<feature type="chain" id="PRO_5045322087" evidence="4">
    <location>
        <begin position="32"/>
        <end position="573"/>
    </location>
</feature>
<dbReference type="EMBL" id="JADEWN010000005">
    <property type="protein sequence ID" value="MBE9189330.1"/>
    <property type="molecule type" value="Genomic_DNA"/>
</dbReference>
<feature type="domain" description="Right handed beta helix" evidence="5">
    <location>
        <begin position="236"/>
        <end position="398"/>
    </location>
</feature>
<dbReference type="InterPro" id="IPR012334">
    <property type="entry name" value="Pectin_lyas_fold"/>
</dbReference>
<dbReference type="Gene3D" id="2.160.20.10">
    <property type="entry name" value="Single-stranded right-handed beta-helix, Pectin lyase-like"/>
    <property type="match status" value="2"/>
</dbReference>
<reference evidence="6 7" key="1">
    <citation type="submission" date="2020-10" db="EMBL/GenBank/DDBJ databases">
        <authorList>
            <person name="Castelo-Branco R."/>
            <person name="Eusebio N."/>
            <person name="Adriana R."/>
            <person name="Vieira A."/>
            <person name="Brugerolle De Fraissinette N."/>
            <person name="Rezende De Castro R."/>
            <person name="Schneider M.P."/>
            <person name="Vasconcelos V."/>
            <person name="Leao P.N."/>
        </authorList>
    </citation>
    <scope>NUCLEOTIDE SEQUENCE [LARGE SCALE GENOMIC DNA]</scope>
    <source>
        <strain evidence="6 7">LEGE 06123</strain>
    </source>
</reference>
<dbReference type="SUPFAM" id="SSF51126">
    <property type="entry name" value="Pectin lyase-like"/>
    <property type="match status" value="1"/>
</dbReference>
<dbReference type="Proteomes" id="UP000651156">
    <property type="component" value="Unassembled WGS sequence"/>
</dbReference>